<feature type="region of interest" description="Disordered" evidence="5">
    <location>
        <begin position="432"/>
        <end position="451"/>
    </location>
</feature>
<evidence type="ECO:0000256" key="4">
    <source>
        <dbReference type="SAM" id="Coils"/>
    </source>
</evidence>
<dbReference type="Gene3D" id="1.10.287.110">
    <property type="entry name" value="DnaJ domain"/>
    <property type="match status" value="1"/>
</dbReference>
<dbReference type="PhylomeDB" id="A0A060TA73"/>
<accession>A0A060TA73</accession>
<dbReference type="SUPFAM" id="SSF48452">
    <property type="entry name" value="TPR-like"/>
    <property type="match status" value="2"/>
</dbReference>
<keyword evidence="4" id="KW-0175">Coiled coil</keyword>
<dbReference type="Pfam" id="PF13432">
    <property type="entry name" value="TPR_16"/>
    <property type="match status" value="1"/>
</dbReference>
<evidence type="ECO:0000256" key="5">
    <source>
        <dbReference type="SAM" id="MobiDB-lite"/>
    </source>
</evidence>
<dbReference type="Pfam" id="PF00226">
    <property type="entry name" value="DnaJ"/>
    <property type="match status" value="1"/>
</dbReference>
<comment type="subcellular location">
    <subcellularLocation>
        <location evidence="1">Endoplasmic reticulum</location>
    </subcellularLocation>
</comment>
<feature type="signal peptide" evidence="6">
    <location>
        <begin position="1"/>
        <end position="18"/>
    </location>
</feature>
<dbReference type="PROSITE" id="PS50076">
    <property type="entry name" value="DNAJ_2"/>
    <property type="match status" value="1"/>
</dbReference>
<reference evidence="8" key="2">
    <citation type="submission" date="2014-06" db="EMBL/GenBank/DDBJ databases">
        <title>The complete genome of Blastobotrys (Arxula) adeninivorans LS3 - a yeast of biotechnological interest.</title>
        <authorList>
            <person name="Kunze G."/>
            <person name="Gaillardin C."/>
            <person name="Czernicka M."/>
            <person name="Durrens P."/>
            <person name="Martin T."/>
            <person name="Boer E."/>
            <person name="Gabaldon T."/>
            <person name="Cruz J."/>
            <person name="Talla E."/>
            <person name="Marck C."/>
            <person name="Goffeau A."/>
            <person name="Barbe V."/>
            <person name="Baret P."/>
            <person name="Baronian K."/>
            <person name="Beier S."/>
            <person name="Bleykasten C."/>
            <person name="Bode R."/>
            <person name="Casaregola S."/>
            <person name="Despons L."/>
            <person name="Fairhead C."/>
            <person name="Giersberg M."/>
            <person name="Gierski P."/>
            <person name="Hahnel U."/>
            <person name="Hartmann A."/>
            <person name="Jankowska D."/>
            <person name="Jubin C."/>
            <person name="Jung P."/>
            <person name="Lafontaine I."/>
            <person name="Leh-Louis V."/>
            <person name="Lemaire M."/>
            <person name="Marcet-Houben M."/>
            <person name="Mascher M."/>
            <person name="Morel G."/>
            <person name="Richard G.-F."/>
            <person name="Riechen J."/>
            <person name="Sacerdot C."/>
            <person name="Sarkar A."/>
            <person name="Savel G."/>
            <person name="Schacherer J."/>
            <person name="Sherman D."/>
            <person name="Straub M.-L."/>
            <person name="Stein N."/>
            <person name="Thierry A."/>
            <person name="Trautwein-Schult A."/>
            <person name="Westhof E."/>
            <person name="Worch S."/>
            <person name="Dujon B."/>
            <person name="Souciet J.-L."/>
            <person name="Wincker P."/>
            <person name="Scholz U."/>
            <person name="Neuveglise N."/>
        </authorList>
    </citation>
    <scope>NUCLEOTIDE SEQUENCE</scope>
    <source>
        <strain evidence="8">LS3</strain>
    </source>
</reference>
<organism evidence="8">
    <name type="scientific">Blastobotrys adeninivorans</name>
    <name type="common">Yeast</name>
    <name type="synonym">Arxula adeninivorans</name>
    <dbReference type="NCBI Taxonomy" id="409370"/>
    <lineage>
        <taxon>Eukaryota</taxon>
        <taxon>Fungi</taxon>
        <taxon>Dikarya</taxon>
        <taxon>Ascomycota</taxon>
        <taxon>Saccharomycotina</taxon>
        <taxon>Dipodascomycetes</taxon>
        <taxon>Dipodascales</taxon>
        <taxon>Trichomonascaceae</taxon>
        <taxon>Blastobotrys</taxon>
    </lineage>
</organism>
<evidence type="ECO:0000256" key="2">
    <source>
        <dbReference type="ARBA" id="ARBA00022729"/>
    </source>
</evidence>
<dbReference type="PANTHER" id="PTHR44140">
    <property type="entry name" value="LD25575P"/>
    <property type="match status" value="1"/>
</dbReference>
<dbReference type="SMART" id="SM00028">
    <property type="entry name" value="TPR"/>
    <property type="match status" value="4"/>
</dbReference>
<dbReference type="PANTHER" id="PTHR44140:SF2">
    <property type="entry name" value="LD25575P"/>
    <property type="match status" value="1"/>
</dbReference>
<keyword evidence="2 6" id="KW-0732">Signal</keyword>
<dbReference type="SMART" id="SM00271">
    <property type="entry name" value="DnaJ"/>
    <property type="match status" value="1"/>
</dbReference>
<evidence type="ECO:0000256" key="6">
    <source>
        <dbReference type="SAM" id="SignalP"/>
    </source>
</evidence>
<sequence>MRALKAVALLLLSTAVSANDGDQLLASGDFQGAIRAFDSVIHSAPDDYLTLYKRSAAQLSLGKEAAALEDLDKVLDIKPDFDTALSRRARIYLRMGKYDSALRDARDDSIKHDVKVAKDAHNKAVKAFKKKDYQTCLEQASIAVEHAPANQELRAIRGESRIAVGMFREGVSDLSRCGIRYSALEANILYYGLDDYNSATQQLRRCLQFDNEDKQCKEASRSIRKVEKKLSAVRKTRQESKLVSGHPVWKEIEQVLVGDGMYKDIEARAVEVLTEQFVAQSSLLENLDEALCDSMYNQGKYKQGEAYCEKVLSRNPAYINAILLQADLALDEEDHEKAVRILTSAFQSGVRDNRIQQKLQQAQVAQKRASQKDYYKILGVSKSADSKEIKKAYRQKTKEYHPDKYRGDLSAEQVESKMADINEAYEILSDDEARGRYDRGEDSNGSQGFGGFNANGFPGGFQFQQRRGGFPRGFQGRNNFQGRNFQQFQGFPFGRFKFDL</sequence>
<dbReference type="InterPro" id="IPR001623">
    <property type="entry name" value="DnaJ_domain"/>
</dbReference>
<dbReference type="GO" id="GO:0034975">
    <property type="term" value="P:protein folding in endoplasmic reticulum"/>
    <property type="evidence" value="ECO:0007669"/>
    <property type="project" value="TreeGrafter"/>
</dbReference>
<dbReference type="CDD" id="cd06257">
    <property type="entry name" value="DnaJ"/>
    <property type="match status" value="1"/>
</dbReference>
<name>A0A060TA73_BLAAD</name>
<dbReference type="GO" id="GO:0051087">
    <property type="term" value="F:protein-folding chaperone binding"/>
    <property type="evidence" value="ECO:0007669"/>
    <property type="project" value="TreeGrafter"/>
</dbReference>
<dbReference type="InterPro" id="IPR036869">
    <property type="entry name" value="J_dom_sf"/>
</dbReference>
<dbReference type="Gene3D" id="1.25.40.10">
    <property type="entry name" value="Tetratricopeptide repeat domain"/>
    <property type="match status" value="1"/>
</dbReference>
<dbReference type="PRINTS" id="PR00625">
    <property type="entry name" value="JDOMAIN"/>
</dbReference>
<dbReference type="InterPro" id="IPR011990">
    <property type="entry name" value="TPR-like_helical_dom_sf"/>
</dbReference>
<keyword evidence="3" id="KW-0256">Endoplasmic reticulum</keyword>
<dbReference type="GO" id="GO:0051787">
    <property type="term" value="F:misfolded protein binding"/>
    <property type="evidence" value="ECO:0007669"/>
    <property type="project" value="TreeGrafter"/>
</dbReference>
<evidence type="ECO:0000313" key="8">
    <source>
        <dbReference type="EMBL" id="CDP38015.1"/>
    </source>
</evidence>
<dbReference type="InterPro" id="IPR019734">
    <property type="entry name" value="TPR_rpt"/>
</dbReference>
<reference evidence="8" key="1">
    <citation type="submission" date="2014-02" db="EMBL/GenBank/DDBJ databases">
        <authorList>
            <person name="Genoscope - CEA"/>
        </authorList>
    </citation>
    <scope>NUCLEOTIDE SEQUENCE</scope>
    <source>
        <strain evidence="8">LS3</strain>
    </source>
</reference>
<feature type="domain" description="J" evidence="7">
    <location>
        <begin position="373"/>
        <end position="441"/>
    </location>
</feature>
<gene>
    <name evidence="8" type="ORF">GNLVRS02_ARAD1D24882g</name>
</gene>
<dbReference type="EMBL" id="HG937694">
    <property type="protein sequence ID" value="CDP38015.1"/>
    <property type="molecule type" value="Genomic_DNA"/>
</dbReference>
<dbReference type="InterPro" id="IPR051727">
    <property type="entry name" value="DnaJ_C3_Co-chaperones"/>
</dbReference>
<evidence type="ECO:0000259" key="7">
    <source>
        <dbReference type="PROSITE" id="PS50076"/>
    </source>
</evidence>
<evidence type="ECO:0000256" key="1">
    <source>
        <dbReference type="ARBA" id="ARBA00004240"/>
    </source>
</evidence>
<feature type="compositionally biased region" description="Basic and acidic residues" evidence="5">
    <location>
        <begin position="432"/>
        <end position="442"/>
    </location>
</feature>
<feature type="coiled-coil region" evidence="4">
    <location>
        <begin position="209"/>
        <end position="236"/>
    </location>
</feature>
<dbReference type="SUPFAM" id="SSF46565">
    <property type="entry name" value="Chaperone J-domain"/>
    <property type="match status" value="1"/>
</dbReference>
<protein>
    <submittedName>
        <fullName evidence="8">ARAD1D24882p</fullName>
    </submittedName>
</protein>
<dbReference type="AlphaFoldDB" id="A0A060TA73"/>
<feature type="chain" id="PRO_5001587773" evidence="6">
    <location>
        <begin position="19"/>
        <end position="500"/>
    </location>
</feature>
<proteinExistence type="predicted"/>
<dbReference type="GO" id="GO:0005783">
    <property type="term" value="C:endoplasmic reticulum"/>
    <property type="evidence" value="ECO:0007669"/>
    <property type="project" value="UniProtKB-SubCell"/>
</dbReference>
<evidence type="ECO:0000256" key="3">
    <source>
        <dbReference type="ARBA" id="ARBA00022824"/>
    </source>
</evidence>